<dbReference type="InterPro" id="IPR014014">
    <property type="entry name" value="RNA_helicase_DEAD_Q_motif"/>
</dbReference>
<dbReference type="InterPro" id="IPR011545">
    <property type="entry name" value="DEAD/DEAH_box_helicase_dom"/>
</dbReference>
<dbReference type="SUPFAM" id="SSF52540">
    <property type="entry name" value="P-loop containing nucleoside triphosphate hydrolases"/>
    <property type="match status" value="2"/>
</dbReference>
<accession>A0A7R9IG94</accession>
<dbReference type="Gene3D" id="3.40.50.300">
    <property type="entry name" value="P-loop containing nucleotide triphosphate hydrolases"/>
    <property type="match status" value="2"/>
</dbReference>
<gene>
    <name evidence="14" type="ORF">TTEB3V08_LOCUS5865</name>
</gene>
<evidence type="ECO:0000313" key="14">
    <source>
        <dbReference type="EMBL" id="CAD7457875.1"/>
    </source>
</evidence>
<dbReference type="PROSITE" id="PS51194">
    <property type="entry name" value="HELICASE_CTER"/>
    <property type="match status" value="1"/>
</dbReference>
<keyword evidence="2" id="KW-0547">Nucleotide-binding</keyword>
<feature type="short sequence motif" description="Q motif" evidence="9">
    <location>
        <begin position="222"/>
        <end position="250"/>
    </location>
</feature>
<dbReference type="InterPro" id="IPR000629">
    <property type="entry name" value="RNA-helicase_DEAD-box_CS"/>
</dbReference>
<evidence type="ECO:0000256" key="4">
    <source>
        <dbReference type="ARBA" id="ARBA00022806"/>
    </source>
</evidence>
<evidence type="ECO:0000256" key="9">
    <source>
        <dbReference type="PROSITE-ProRule" id="PRU00552"/>
    </source>
</evidence>
<evidence type="ECO:0000259" key="11">
    <source>
        <dbReference type="PROSITE" id="PS51192"/>
    </source>
</evidence>
<dbReference type="InterPro" id="IPR027417">
    <property type="entry name" value="P-loop_NTPase"/>
</dbReference>
<dbReference type="InterPro" id="IPR001650">
    <property type="entry name" value="Helicase_C-like"/>
</dbReference>
<feature type="domain" description="Helicase C-terminal" evidence="12">
    <location>
        <begin position="585"/>
        <end position="730"/>
    </location>
</feature>
<organism evidence="14">
    <name type="scientific">Timema tahoe</name>
    <dbReference type="NCBI Taxonomy" id="61484"/>
    <lineage>
        <taxon>Eukaryota</taxon>
        <taxon>Metazoa</taxon>
        <taxon>Ecdysozoa</taxon>
        <taxon>Arthropoda</taxon>
        <taxon>Hexapoda</taxon>
        <taxon>Insecta</taxon>
        <taxon>Pterygota</taxon>
        <taxon>Neoptera</taxon>
        <taxon>Polyneoptera</taxon>
        <taxon>Phasmatodea</taxon>
        <taxon>Timematodea</taxon>
        <taxon>Timematoidea</taxon>
        <taxon>Timematidae</taxon>
        <taxon>Timema</taxon>
    </lineage>
</organism>
<evidence type="ECO:0000256" key="8">
    <source>
        <dbReference type="ARBA" id="ARBA00047984"/>
    </source>
</evidence>
<dbReference type="PROSITE" id="PS51192">
    <property type="entry name" value="HELICASE_ATP_BIND_1"/>
    <property type="match status" value="1"/>
</dbReference>
<dbReference type="GO" id="GO:0031047">
    <property type="term" value="P:regulatory ncRNA-mediated gene silencing"/>
    <property type="evidence" value="ECO:0007669"/>
    <property type="project" value="UniProtKB-ARBA"/>
</dbReference>
<feature type="domain" description="Helicase ATP-binding" evidence="11">
    <location>
        <begin position="253"/>
        <end position="440"/>
    </location>
</feature>
<feature type="compositionally biased region" description="Polar residues" evidence="10">
    <location>
        <begin position="41"/>
        <end position="57"/>
    </location>
</feature>
<dbReference type="EC" id="3.6.4.13" evidence="1"/>
<dbReference type="EMBL" id="OE001960">
    <property type="protein sequence ID" value="CAD7457875.1"/>
    <property type="molecule type" value="Genomic_DNA"/>
</dbReference>
<dbReference type="CDD" id="cd18787">
    <property type="entry name" value="SF2_C_DEAD"/>
    <property type="match status" value="1"/>
</dbReference>
<dbReference type="Pfam" id="PF00270">
    <property type="entry name" value="DEAD"/>
    <property type="match status" value="1"/>
</dbReference>
<feature type="domain" description="DEAD-box RNA helicase Q" evidence="13">
    <location>
        <begin position="222"/>
        <end position="250"/>
    </location>
</feature>
<dbReference type="GO" id="GO:0016787">
    <property type="term" value="F:hydrolase activity"/>
    <property type="evidence" value="ECO:0007669"/>
    <property type="project" value="UniProtKB-KW"/>
</dbReference>
<dbReference type="FunFam" id="3.40.50.300:FF:000008">
    <property type="entry name" value="ATP-dependent RNA helicase RhlB"/>
    <property type="match status" value="1"/>
</dbReference>
<evidence type="ECO:0000256" key="7">
    <source>
        <dbReference type="ARBA" id="ARBA00024358"/>
    </source>
</evidence>
<feature type="compositionally biased region" description="Basic and acidic residues" evidence="10">
    <location>
        <begin position="118"/>
        <end position="129"/>
    </location>
</feature>
<feature type="compositionally biased region" description="Basic and acidic residues" evidence="10">
    <location>
        <begin position="143"/>
        <end position="159"/>
    </location>
</feature>
<dbReference type="GO" id="GO:0003724">
    <property type="term" value="F:RNA helicase activity"/>
    <property type="evidence" value="ECO:0007669"/>
    <property type="project" value="UniProtKB-EC"/>
</dbReference>
<dbReference type="PANTHER" id="PTHR47958">
    <property type="entry name" value="ATP-DEPENDENT RNA HELICASE DBP3"/>
    <property type="match status" value="1"/>
</dbReference>
<feature type="compositionally biased region" description="Gly residues" evidence="10">
    <location>
        <begin position="82"/>
        <end position="94"/>
    </location>
</feature>
<dbReference type="GO" id="GO:0003723">
    <property type="term" value="F:RNA binding"/>
    <property type="evidence" value="ECO:0007669"/>
    <property type="project" value="UniProtKB-KW"/>
</dbReference>
<dbReference type="PROSITE" id="PS51195">
    <property type="entry name" value="Q_MOTIF"/>
    <property type="match status" value="1"/>
</dbReference>
<name>A0A7R9IG94_9NEOP</name>
<feature type="compositionally biased region" description="Basic and acidic residues" evidence="10">
    <location>
        <begin position="58"/>
        <end position="73"/>
    </location>
</feature>
<dbReference type="AlphaFoldDB" id="A0A7R9IG94"/>
<keyword evidence="6" id="KW-0694">RNA-binding</keyword>
<dbReference type="FunFam" id="3.40.50.300:FF:000160">
    <property type="entry name" value="ATP-dependent RNA helicase DDX3X"/>
    <property type="match status" value="1"/>
</dbReference>
<dbReference type="CDD" id="cd18051">
    <property type="entry name" value="DEADc_DDX3"/>
    <property type="match status" value="1"/>
</dbReference>
<evidence type="ECO:0000256" key="10">
    <source>
        <dbReference type="SAM" id="MobiDB-lite"/>
    </source>
</evidence>
<comment type="catalytic activity">
    <reaction evidence="8">
        <text>ATP + H2O = ADP + phosphate + H(+)</text>
        <dbReference type="Rhea" id="RHEA:13065"/>
        <dbReference type="ChEBI" id="CHEBI:15377"/>
        <dbReference type="ChEBI" id="CHEBI:15378"/>
        <dbReference type="ChEBI" id="CHEBI:30616"/>
        <dbReference type="ChEBI" id="CHEBI:43474"/>
        <dbReference type="ChEBI" id="CHEBI:456216"/>
        <dbReference type="EC" id="3.6.4.13"/>
    </reaction>
</comment>
<evidence type="ECO:0000256" key="5">
    <source>
        <dbReference type="ARBA" id="ARBA00022840"/>
    </source>
</evidence>
<proteinExistence type="inferred from homology"/>
<keyword evidence="4" id="KW-0347">Helicase</keyword>
<evidence type="ECO:0000256" key="6">
    <source>
        <dbReference type="ARBA" id="ARBA00022884"/>
    </source>
</evidence>
<keyword evidence="3" id="KW-0378">Hydrolase</keyword>
<dbReference type="InterPro" id="IPR014001">
    <property type="entry name" value="Helicase_ATP-bd"/>
</dbReference>
<keyword evidence="5" id="KW-0067">ATP-binding</keyword>
<protein>
    <recommendedName>
        <fullName evidence="1">RNA helicase</fullName>
        <ecNumber evidence="1">3.6.4.13</ecNumber>
    </recommendedName>
</protein>
<evidence type="ECO:0000256" key="3">
    <source>
        <dbReference type="ARBA" id="ARBA00022801"/>
    </source>
</evidence>
<feature type="region of interest" description="Disordered" evidence="10">
    <location>
        <begin position="1"/>
        <end position="178"/>
    </location>
</feature>
<feature type="compositionally biased region" description="Gly residues" evidence="10">
    <location>
        <begin position="130"/>
        <end position="141"/>
    </location>
</feature>
<dbReference type="SMART" id="SM00490">
    <property type="entry name" value="HELICc"/>
    <property type="match status" value="1"/>
</dbReference>
<feature type="compositionally biased region" description="Polar residues" evidence="10">
    <location>
        <begin position="1"/>
        <end position="13"/>
    </location>
</feature>
<evidence type="ECO:0000256" key="1">
    <source>
        <dbReference type="ARBA" id="ARBA00012552"/>
    </source>
</evidence>
<dbReference type="GO" id="GO:0005524">
    <property type="term" value="F:ATP binding"/>
    <property type="evidence" value="ECO:0007669"/>
    <property type="project" value="UniProtKB-KW"/>
</dbReference>
<dbReference type="SMART" id="SM00487">
    <property type="entry name" value="DEXDc"/>
    <property type="match status" value="1"/>
</dbReference>
<sequence length="858" mass="94207">MSNVPNQNGSGLEQQFADLDLQSERQQSGGRYVPPHLRNKAASTQAAPADYPSQQLNDHYDSRDSRDNRDNRRGGNYNRGGQSRGGDYGGGGGYRSWRNDGGQYANGSDQGGNYRSGGNRDRDRDRDGGDWGSRGGGGGGSRWQDRGNEPPPTRNDRWQEPPPGSRGGGGGRSSDVDWTIPTARDERQEFELFGTGNTGINFNKYEDIPVEATGDNIPTHITTFDDIQMTEIISNNIALARYDKPTPVQKYAIPIIMGRRDVMACAQTGSGKTAAFLVPILNQMYEGGPQQLQAKGFGRRKQYPLGLVLAPTRELATQIFDESRKFSYRSRLRPCVVYGGANVGDQMRELDRGCHLLVATPGRLVDMLERGKIGLENCRYLVLDEADRMLDMGFEPQIRRIVQQDTMPKTGERQTLMFSATFPKEIQGLPSVGFAGAASVDHPVMTRTTLFDNQQTPDSALRDPMVQSLSHVNVKSATMLARDFLDNYIFLAVGRVGSTSENITQKVVWVEEHDKRSFLLDLLNAAGLNDPWRRLDKPAASHHMLKPIIWDLNQVLKSDNQYICNPSQLRIHGNWPINISPNPDMLITSTSTLAQESLTLVFVETKKGADSLEEFLHHEGYPVTSIHGDRSQREREDALKRFRGGQTPILVATAVAARGLDIPHVKHVINFDLPSDVEEYVHRIGRTGRMGNLGLATSFFNDKNRNLVRDLVELLVETKQELPPWLDSMAADQRMPQNNRRGGGANKRYLAGSVAALVLETTASKVVVEVVAVALLEVGVAVQEDMEGEEGDTAVVDTQAVDIMAAVGVVVAMVALTTVGAEVAQTGGAAVANPSTIAMSSTFSRSGNEDPCGCRQKQ</sequence>
<comment type="similarity">
    <text evidence="7">Belongs to the DEAD box helicase family. DDX3/DED1 subfamily.</text>
</comment>
<evidence type="ECO:0000259" key="12">
    <source>
        <dbReference type="PROSITE" id="PS51194"/>
    </source>
</evidence>
<dbReference type="Pfam" id="PF00271">
    <property type="entry name" value="Helicase_C"/>
    <property type="match status" value="1"/>
</dbReference>
<evidence type="ECO:0000259" key="13">
    <source>
        <dbReference type="PROSITE" id="PS51195"/>
    </source>
</evidence>
<evidence type="ECO:0000256" key="2">
    <source>
        <dbReference type="ARBA" id="ARBA00022741"/>
    </source>
</evidence>
<reference evidence="14" key="1">
    <citation type="submission" date="2020-11" db="EMBL/GenBank/DDBJ databases">
        <authorList>
            <person name="Tran Van P."/>
        </authorList>
    </citation>
    <scope>NUCLEOTIDE SEQUENCE</scope>
</reference>
<dbReference type="PROSITE" id="PS00039">
    <property type="entry name" value="DEAD_ATP_HELICASE"/>
    <property type="match status" value="1"/>
</dbReference>